<dbReference type="SMART" id="SM00530">
    <property type="entry name" value="HTH_XRE"/>
    <property type="match status" value="1"/>
</dbReference>
<accession>H0F882</accession>
<dbReference type="PROSITE" id="PS50943">
    <property type="entry name" value="HTH_CROC1"/>
    <property type="match status" value="1"/>
</dbReference>
<dbReference type="SUPFAM" id="SSF47413">
    <property type="entry name" value="lambda repressor-like DNA-binding domains"/>
    <property type="match status" value="1"/>
</dbReference>
<dbReference type="InterPro" id="IPR010982">
    <property type="entry name" value="Lambda_DNA-bd_dom_sf"/>
</dbReference>
<dbReference type="PANTHER" id="PTHR46797">
    <property type="entry name" value="HTH-TYPE TRANSCRIPTIONAL REGULATOR"/>
    <property type="match status" value="1"/>
</dbReference>
<dbReference type="AlphaFoldDB" id="H0F882"/>
<dbReference type="eggNOG" id="COG3620">
    <property type="taxonomic scope" value="Bacteria"/>
</dbReference>
<dbReference type="Proteomes" id="UP000003113">
    <property type="component" value="Unassembled WGS sequence"/>
</dbReference>
<organism evidence="5 6">
    <name type="scientific">Achromobacter arsenitoxydans SY8</name>
    <dbReference type="NCBI Taxonomy" id="477184"/>
    <lineage>
        <taxon>Bacteria</taxon>
        <taxon>Pseudomonadati</taxon>
        <taxon>Pseudomonadota</taxon>
        <taxon>Betaproteobacteria</taxon>
        <taxon>Burkholderiales</taxon>
        <taxon>Alcaligenaceae</taxon>
        <taxon>Achromobacter</taxon>
    </lineage>
</organism>
<keyword evidence="2" id="KW-0238">DNA-binding</keyword>
<dbReference type="PANTHER" id="PTHR46797:SF23">
    <property type="entry name" value="HTH-TYPE TRANSCRIPTIONAL REGULATOR SUTR"/>
    <property type="match status" value="1"/>
</dbReference>
<dbReference type="Pfam" id="PF01381">
    <property type="entry name" value="HTH_3"/>
    <property type="match status" value="1"/>
</dbReference>
<feature type="domain" description="HTH cro/C1-type" evidence="4">
    <location>
        <begin position="21"/>
        <end position="75"/>
    </location>
</feature>
<dbReference type="GO" id="GO:0003700">
    <property type="term" value="F:DNA-binding transcription factor activity"/>
    <property type="evidence" value="ECO:0007669"/>
    <property type="project" value="TreeGrafter"/>
</dbReference>
<evidence type="ECO:0000313" key="5">
    <source>
        <dbReference type="EMBL" id="EHK65515.1"/>
    </source>
</evidence>
<dbReference type="RefSeq" id="WP_008163590.1">
    <property type="nucleotide sequence ID" value="NZ_AGUF01000052.1"/>
</dbReference>
<dbReference type="OrthoDB" id="1097442at2"/>
<dbReference type="GO" id="GO:0003677">
    <property type="term" value="F:DNA binding"/>
    <property type="evidence" value="ECO:0007669"/>
    <property type="project" value="UniProtKB-KW"/>
</dbReference>
<evidence type="ECO:0000256" key="3">
    <source>
        <dbReference type="ARBA" id="ARBA00023163"/>
    </source>
</evidence>
<keyword evidence="6" id="KW-1185">Reference proteome</keyword>
<evidence type="ECO:0000259" key="4">
    <source>
        <dbReference type="PROSITE" id="PS50943"/>
    </source>
</evidence>
<evidence type="ECO:0000256" key="1">
    <source>
        <dbReference type="ARBA" id="ARBA00023015"/>
    </source>
</evidence>
<dbReference type="Gene3D" id="1.10.260.40">
    <property type="entry name" value="lambda repressor-like DNA-binding domains"/>
    <property type="match status" value="1"/>
</dbReference>
<gene>
    <name evidence="5" type="ORF">KYC_14902</name>
</gene>
<protein>
    <submittedName>
        <fullName evidence="5">XRE family transcriptional regulator</fullName>
    </submittedName>
</protein>
<proteinExistence type="predicted"/>
<dbReference type="CDD" id="cd00093">
    <property type="entry name" value="HTH_XRE"/>
    <property type="match status" value="1"/>
</dbReference>
<reference evidence="5 6" key="1">
    <citation type="journal article" date="2012" name="J. Bacteriol.">
        <title>Genome sequence of the highly efficient arsenite-oxidizing bacterium Achromobacter arsenitoxydans SY8.</title>
        <authorList>
            <person name="Li X."/>
            <person name="Hu Y."/>
            <person name="Gong J."/>
            <person name="Lin Y."/>
            <person name="Johnstone L."/>
            <person name="Rensing C."/>
            <person name="Wang G."/>
        </authorList>
    </citation>
    <scope>NUCLEOTIDE SEQUENCE [LARGE SCALE GENOMIC DNA]</scope>
    <source>
        <strain evidence="5 6">SY8</strain>
    </source>
</reference>
<evidence type="ECO:0000313" key="6">
    <source>
        <dbReference type="Proteomes" id="UP000003113"/>
    </source>
</evidence>
<comment type="caution">
    <text evidence="5">The sequence shown here is derived from an EMBL/GenBank/DDBJ whole genome shotgun (WGS) entry which is preliminary data.</text>
</comment>
<dbReference type="InterPro" id="IPR001387">
    <property type="entry name" value="Cro/C1-type_HTH"/>
</dbReference>
<dbReference type="GO" id="GO:0005829">
    <property type="term" value="C:cytosol"/>
    <property type="evidence" value="ECO:0007669"/>
    <property type="project" value="TreeGrafter"/>
</dbReference>
<sequence length="81" mass="8918">MQRTSAKTDDDQNLAAIGTAIRARRKHLELSQEGLSLRSGIDRSHMGRIERGERNLTMLNLIRISSALDCKPSELMAAAGL</sequence>
<dbReference type="InterPro" id="IPR050807">
    <property type="entry name" value="TransReg_Diox_bact_type"/>
</dbReference>
<dbReference type="STRING" id="477184.KYC_14902"/>
<evidence type="ECO:0000256" key="2">
    <source>
        <dbReference type="ARBA" id="ARBA00023125"/>
    </source>
</evidence>
<name>H0F882_9BURK</name>
<dbReference type="EMBL" id="AGUF01000052">
    <property type="protein sequence ID" value="EHK65515.1"/>
    <property type="molecule type" value="Genomic_DNA"/>
</dbReference>
<keyword evidence="1" id="KW-0805">Transcription regulation</keyword>
<keyword evidence="3" id="KW-0804">Transcription</keyword>